<name>A0A9P6J4G5_MORAP</name>
<feature type="non-terminal residue" evidence="4">
    <location>
        <position position="153"/>
    </location>
</feature>
<protein>
    <recommendedName>
        <fullName evidence="3">Alpha-N-acetylglucosaminidase N-terminal domain-containing protein</fullName>
    </recommendedName>
</protein>
<sequence>MVAKRSGAISWTTLGVAAVLVVQSLISVCLVEAAGAKPTQPLQGLVKRLLPQPYHSVFDFQVVPEIAAPTPENKHDVFRISNKDGNSSFTAPGRILIEGTSLSALGAGLKYYLDQAGQVELTWSGNRFNELPATPPRVPDVELDTHVASANGH</sequence>
<evidence type="ECO:0000313" key="5">
    <source>
        <dbReference type="Proteomes" id="UP000738359"/>
    </source>
</evidence>
<dbReference type="GO" id="GO:0016787">
    <property type="term" value="F:hydrolase activity"/>
    <property type="evidence" value="ECO:0007669"/>
    <property type="project" value="UniProtKB-KW"/>
</dbReference>
<dbReference type="OrthoDB" id="64736at2759"/>
<gene>
    <name evidence="4" type="ORF">BGZ70_008016</name>
</gene>
<keyword evidence="5" id="KW-1185">Reference proteome</keyword>
<comment type="caution">
    <text evidence="4">The sequence shown here is derived from an EMBL/GenBank/DDBJ whole genome shotgun (WGS) entry which is preliminary data.</text>
</comment>
<dbReference type="InterPro" id="IPR029018">
    <property type="entry name" value="Hex-like_dom2"/>
</dbReference>
<accession>A0A9P6J4G5</accession>
<dbReference type="Pfam" id="PF12971">
    <property type="entry name" value="NAGLU_N"/>
    <property type="match status" value="1"/>
</dbReference>
<keyword evidence="2" id="KW-0732">Signal</keyword>
<dbReference type="AlphaFoldDB" id="A0A9P6J4G5"/>
<organism evidence="4 5">
    <name type="scientific">Mortierella alpina</name>
    <name type="common">Oleaginous fungus</name>
    <name type="synonym">Mortierella renispora</name>
    <dbReference type="NCBI Taxonomy" id="64518"/>
    <lineage>
        <taxon>Eukaryota</taxon>
        <taxon>Fungi</taxon>
        <taxon>Fungi incertae sedis</taxon>
        <taxon>Mucoromycota</taxon>
        <taxon>Mortierellomycotina</taxon>
        <taxon>Mortierellomycetes</taxon>
        <taxon>Mortierellales</taxon>
        <taxon>Mortierellaceae</taxon>
        <taxon>Mortierella</taxon>
    </lineage>
</organism>
<evidence type="ECO:0000256" key="2">
    <source>
        <dbReference type="SAM" id="SignalP"/>
    </source>
</evidence>
<feature type="chain" id="PRO_5040515158" description="Alpha-N-acetylglucosaminidase N-terminal domain-containing protein" evidence="2">
    <location>
        <begin position="37"/>
        <end position="153"/>
    </location>
</feature>
<reference evidence="4" key="1">
    <citation type="journal article" date="2020" name="Fungal Divers.">
        <title>Resolving the Mortierellaceae phylogeny through synthesis of multi-gene phylogenetics and phylogenomics.</title>
        <authorList>
            <person name="Vandepol N."/>
            <person name="Liber J."/>
            <person name="Desiro A."/>
            <person name="Na H."/>
            <person name="Kennedy M."/>
            <person name="Barry K."/>
            <person name="Grigoriev I.V."/>
            <person name="Miller A.N."/>
            <person name="O'Donnell K."/>
            <person name="Stajich J.E."/>
            <person name="Bonito G."/>
        </authorList>
    </citation>
    <scope>NUCLEOTIDE SEQUENCE</scope>
    <source>
        <strain evidence="4">CK1249</strain>
    </source>
</reference>
<dbReference type="Gene3D" id="3.30.379.10">
    <property type="entry name" value="Chitobiase/beta-hexosaminidase domain 2-like"/>
    <property type="match status" value="1"/>
</dbReference>
<dbReference type="Proteomes" id="UP000738359">
    <property type="component" value="Unassembled WGS sequence"/>
</dbReference>
<evidence type="ECO:0000259" key="3">
    <source>
        <dbReference type="Pfam" id="PF12971"/>
    </source>
</evidence>
<dbReference type="EMBL" id="JAAAHY010000543">
    <property type="protein sequence ID" value="KAF9962647.1"/>
    <property type="molecule type" value="Genomic_DNA"/>
</dbReference>
<evidence type="ECO:0000256" key="1">
    <source>
        <dbReference type="ARBA" id="ARBA00022801"/>
    </source>
</evidence>
<keyword evidence="1" id="KW-0378">Hydrolase</keyword>
<evidence type="ECO:0000313" key="4">
    <source>
        <dbReference type="EMBL" id="KAF9962647.1"/>
    </source>
</evidence>
<dbReference type="InterPro" id="IPR024240">
    <property type="entry name" value="NAGLU_N"/>
</dbReference>
<feature type="signal peptide" evidence="2">
    <location>
        <begin position="1"/>
        <end position="36"/>
    </location>
</feature>
<proteinExistence type="predicted"/>
<feature type="domain" description="Alpha-N-acetylglucosaminidase N-terminal" evidence="3">
    <location>
        <begin position="41"/>
        <end position="135"/>
    </location>
</feature>